<dbReference type="STRING" id="521096.Tpau_1335"/>
<dbReference type="Proteomes" id="UP000001213">
    <property type="component" value="Chromosome"/>
</dbReference>
<sequence length="233" mass="24618">MNRTVNVVRMQLVNRTTFLVVPLLILTAAFVLTLAIYAIVSRSIGASEPMNAGGASGAPLWYFAVLGVQALTMTFPFSQAMSVTRREFYQGTLLAAGLGAFVVAAIYTAGGLIEGATDGWGMQGFFFRIPWVWNHGPLVAGFVFLVAAFLLFVIGFAGATVYRRFGLLVLVGLGLTIGVAIVGALWLIGHLDAWAAVGDWFTTQGSVGLALWGVALAAALAGATYAILRRLVV</sequence>
<gene>
    <name evidence="2" type="ordered locus">Tpau_1335</name>
</gene>
<keyword evidence="3" id="KW-1185">Reference proteome</keyword>
<reference evidence="3" key="1">
    <citation type="submission" date="2010-03" db="EMBL/GenBank/DDBJ databases">
        <title>The complete chromosome of Tsukamurella paurometabola DSM 20162.</title>
        <authorList>
            <consortium name="US DOE Joint Genome Institute (JGI-PGF)"/>
            <person name="Lucas S."/>
            <person name="Copeland A."/>
            <person name="Lapidus A."/>
            <person name="Glavina del Rio T."/>
            <person name="Dalin E."/>
            <person name="Tice H."/>
            <person name="Bruce D."/>
            <person name="Goodwin L."/>
            <person name="Pitluck S."/>
            <person name="Kyrpides N."/>
            <person name="Mavromatis K."/>
            <person name="Ivanova N."/>
            <person name="Mikhailova N."/>
            <person name="Munk A.C."/>
            <person name="Brettin T."/>
            <person name="Detter J.C."/>
            <person name="Tapia R."/>
            <person name="Han C."/>
            <person name="Larimer F."/>
            <person name="Land M."/>
            <person name="Hauser L."/>
            <person name="Markowitz V."/>
            <person name="Cheng J.-F."/>
            <person name="Hugenholtz P."/>
            <person name="Woyke T."/>
            <person name="Wu D."/>
            <person name="Jando M."/>
            <person name="Brambilla E."/>
            <person name="Klenk H.-P."/>
            <person name="Eisen J.A."/>
        </authorList>
    </citation>
    <scope>NUCLEOTIDE SEQUENCE [LARGE SCALE GENOMIC DNA]</scope>
    <source>
        <strain evidence="3">ATCC 8368 / DSM 20162 / CCUG 35730 / CIP 100753 / JCM 10117 / KCTC 9821 / NBRC 16120 / NCIMB 702349 / NCTC 13040</strain>
    </source>
</reference>
<keyword evidence="1" id="KW-0472">Membrane</keyword>
<feature type="transmembrane region" description="Helical" evidence="1">
    <location>
        <begin position="93"/>
        <end position="113"/>
    </location>
</feature>
<evidence type="ECO:0000256" key="1">
    <source>
        <dbReference type="SAM" id="Phobius"/>
    </source>
</evidence>
<feature type="transmembrane region" description="Helical" evidence="1">
    <location>
        <begin position="165"/>
        <end position="189"/>
    </location>
</feature>
<accession>D5UWU2</accession>
<dbReference type="KEGG" id="tpr:Tpau_1335"/>
<feature type="transmembrane region" description="Helical" evidence="1">
    <location>
        <begin position="209"/>
        <end position="228"/>
    </location>
</feature>
<keyword evidence="1" id="KW-1133">Transmembrane helix</keyword>
<feature type="transmembrane region" description="Helical" evidence="1">
    <location>
        <begin position="12"/>
        <end position="40"/>
    </location>
</feature>
<reference evidence="2 3" key="2">
    <citation type="journal article" date="2011" name="Stand. Genomic Sci.">
        <title>Complete genome sequence of Tsukamurella paurometabola type strain (no. 33).</title>
        <authorList>
            <person name="Munk A.C."/>
            <person name="Lapidus A."/>
            <person name="Lucas S."/>
            <person name="Nolan M."/>
            <person name="Tice H."/>
            <person name="Cheng J.F."/>
            <person name="Del Rio T.G."/>
            <person name="Goodwin L."/>
            <person name="Pitluck S."/>
            <person name="Liolios K."/>
            <person name="Huntemann M."/>
            <person name="Ivanova N."/>
            <person name="Mavromatis K."/>
            <person name="Mikhailova N."/>
            <person name="Pati A."/>
            <person name="Chen A."/>
            <person name="Palaniappan K."/>
            <person name="Tapia R."/>
            <person name="Han C."/>
            <person name="Land M."/>
            <person name="Hauser L."/>
            <person name="Chang Y.J."/>
            <person name="Jeffries C.D."/>
            <person name="Brettin T."/>
            <person name="Yasawong M."/>
            <person name="Brambilla E.M."/>
            <person name="Rohde M."/>
            <person name="Sikorski J."/>
            <person name="Goker M."/>
            <person name="Detter J.C."/>
            <person name="Woyke T."/>
            <person name="Bristow J."/>
            <person name="Eisen J.A."/>
            <person name="Markowitz V."/>
            <person name="Hugenholtz P."/>
            <person name="Kyrpides N.C."/>
            <person name="Klenk H.P."/>
        </authorList>
    </citation>
    <scope>NUCLEOTIDE SEQUENCE [LARGE SCALE GENOMIC DNA]</scope>
    <source>
        <strain evidence="3">ATCC 8368 / DSM 20162 / CCUG 35730 / CIP 100753 / JCM 10117 / KCTC 9821 / NBRC 16120 / NCIMB 702349 / NCTC 13040</strain>
    </source>
</reference>
<keyword evidence="1" id="KW-0812">Transmembrane</keyword>
<name>D5UWU2_TSUPD</name>
<dbReference type="AlphaFoldDB" id="D5UWU2"/>
<evidence type="ECO:0000313" key="3">
    <source>
        <dbReference type="Proteomes" id="UP000001213"/>
    </source>
</evidence>
<dbReference type="eggNOG" id="ENOG5032S7F">
    <property type="taxonomic scope" value="Bacteria"/>
</dbReference>
<dbReference type="HOGENOM" id="CLU_104659_0_0_11"/>
<feature type="transmembrane region" description="Helical" evidence="1">
    <location>
        <begin position="60"/>
        <end position="81"/>
    </location>
</feature>
<protein>
    <submittedName>
        <fullName evidence="2">Putative integral membrane protein</fullName>
    </submittedName>
</protein>
<dbReference type="EMBL" id="CP001966">
    <property type="protein sequence ID" value="ADG77964.1"/>
    <property type="molecule type" value="Genomic_DNA"/>
</dbReference>
<evidence type="ECO:0000313" key="2">
    <source>
        <dbReference type="EMBL" id="ADG77964.1"/>
    </source>
</evidence>
<proteinExistence type="predicted"/>
<feature type="transmembrane region" description="Helical" evidence="1">
    <location>
        <begin position="133"/>
        <end position="158"/>
    </location>
</feature>
<organism evidence="2 3">
    <name type="scientific">Tsukamurella paurometabola (strain ATCC 8368 / DSM 20162 / CCUG 35730 / CIP 100753 / JCM 10117 / KCTC 9821 / NBRC 16120 / NCIMB 702349 / NCTC 13040)</name>
    <name type="common">Corynebacterium paurometabolum</name>
    <dbReference type="NCBI Taxonomy" id="521096"/>
    <lineage>
        <taxon>Bacteria</taxon>
        <taxon>Bacillati</taxon>
        <taxon>Actinomycetota</taxon>
        <taxon>Actinomycetes</taxon>
        <taxon>Mycobacteriales</taxon>
        <taxon>Tsukamurellaceae</taxon>
        <taxon>Tsukamurella</taxon>
    </lineage>
</organism>
<dbReference type="RefSeq" id="WP_013126002.1">
    <property type="nucleotide sequence ID" value="NC_014158.1"/>
</dbReference>